<proteinExistence type="predicted"/>
<dbReference type="InterPro" id="IPR027266">
    <property type="entry name" value="TrmE/GcvT-like"/>
</dbReference>
<organism evidence="1 2">
    <name type="scientific">Kocuria sediminis</name>
    <dbReference type="NCBI Taxonomy" id="1038857"/>
    <lineage>
        <taxon>Bacteria</taxon>
        <taxon>Bacillati</taxon>
        <taxon>Actinomycetota</taxon>
        <taxon>Actinomycetes</taxon>
        <taxon>Micrococcales</taxon>
        <taxon>Micrococcaceae</taxon>
        <taxon>Kocuria</taxon>
    </lineage>
</organism>
<accession>A0A6N8GPD0</accession>
<dbReference type="Proteomes" id="UP000436989">
    <property type="component" value="Unassembled WGS sequence"/>
</dbReference>
<name>A0A6N8GPD0_9MICC</name>
<keyword evidence="2" id="KW-1185">Reference proteome</keyword>
<dbReference type="RefSeq" id="WP_156270804.1">
    <property type="nucleotide sequence ID" value="NZ_WOGU01000025.1"/>
</dbReference>
<dbReference type="Gene3D" id="3.30.70.1520">
    <property type="entry name" value="Heterotetrameric sarcosine oxidase"/>
    <property type="match status" value="1"/>
</dbReference>
<dbReference type="SUPFAM" id="SSF103025">
    <property type="entry name" value="Folate-binding domain"/>
    <property type="match status" value="1"/>
</dbReference>
<dbReference type="EMBL" id="WOGU01000025">
    <property type="protein sequence ID" value="MUN64931.1"/>
    <property type="molecule type" value="Genomic_DNA"/>
</dbReference>
<evidence type="ECO:0000313" key="1">
    <source>
        <dbReference type="EMBL" id="MUN64931.1"/>
    </source>
</evidence>
<protein>
    <submittedName>
        <fullName evidence="1">Sarcosine oxidase subunit gamma</fullName>
    </submittedName>
</protein>
<reference evidence="1 2" key="1">
    <citation type="submission" date="2019-12" db="EMBL/GenBank/DDBJ databases">
        <authorList>
            <person name="Shi Y."/>
        </authorList>
    </citation>
    <scope>NUCLEOTIDE SEQUENCE [LARGE SCALE GENOMIC DNA]</scope>
    <source>
        <strain evidence="1 2">JCM 17929</strain>
    </source>
</reference>
<comment type="caution">
    <text evidence="1">The sequence shown here is derived from an EMBL/GenBank/DDBJ whole genome shotgun (WGS) entry which is preliminary data.</text>
</comment>
<gene>
    <name evidence="1" type="ORF">GMA12_17590</name>
</gene>
<dbReference type="AlphaFoldDB" id="A0A6N8GPD0"/>
<dbReference type="Pfam" id="PF04268">
    <property type="entry name" value="SoxG"/>
    <property type="match status" value="1"/>
</dbReference>
<dbReference type="InterPro" id="IPR007375">
    <property type="entry name" value="SoxG"/>
</dbReference>
<dbReference type="Gene3D" id="3.30.1360.120">
    <property type="entry name" value="Probable tRNA modification gtpase trme, domain 1"/>
    <property type="match status" value="1"/>
</dbReference>
<sequence>MADQLLTDDVTHTTALRRSPLAHLAQQMRERTVTGERGVALREVPYLTMVGLRVVPGSAAAESVAAAAGVPLPGGHGQVTGSPDGTAVLWLGPDEFLLVGPEGAGPAELGPAGKDLHEAPADDAGTAAGLARALGAEPGQAVDLSANRTTLELSGPSARAVLEKGCPIDLHPRAFGPGTAVATTLGPVQVLLWQTAEQVYRLLPRASFADYTARWLLDAMAEYAAPEVP</sequence>
<evidence type="ECO:0000313" key="2">
    <source>
        <dbReference type="Proteomes" id="UP000436989"/>
    </source>
</evidence>